<evidence type="ECO:0000256" key="3">
    <source>
        <dbReference type="SAM" id="MobiDB-lite"/>
    </source>
</evidence>
<protein>
    <submittedName>
        <fullName evidence="5">Flavodoxin family protein</fullName>
    </submittedName>
</protein>
<dbReference type="Pfam" id="PF03358">
    <property type="entry name" value="FMN_red"/>
    <property type="match status" value="1"/>
</dbReference>
<dbReference type="SUPFAM" id="SSF52218">
    <property type="entry name" value="Flavoproteins"/>
    <property type="match status" value="1"/>
</dbReference>
<dbReference type="EMBL" id="DVGD01000094">
    <property type="protein sequence ID" value="HIR09404.1"/>
    <property type="molecule type" value="Genomic_DNA"/>
</dbReference>
<dbReference type="PANTHER" id="PTHR43278:SF2">
    <property type="entry name" value="IRON-SULFUR FLAVOPROTEIN"/>
    <property type="match status" value="1"/>
</dbReference>
<evidence type="ECO:0000259" key="4">
    <source>
        <dbReference type="Pfam" id="PF03358"/>
    </source>
</evidence>
<feature type="domain" description="NADPH-dependent FMN reductase-like" evidence="4">
    <location>
        <begin position="4"/>
        <end position="98"/>
    </location>
</feature>
<dbReference type="PANTHER" id="PTHR43278">
    <property type="entry name" value="NAD(P)H-DEPENDENT FMN-CONTAINING OXIDOREDUCTASE YWQN-RELATED"/>
    <property type="match status" value="1"/>
</dbReference>
<reference evidence="5" key="1">
    <citation type="submission" date="2020-10" db="EMBL/GenBank/DDBJ databases">
        <authorList>
            <person name="Gilroy R."/>
        </authorList>
    </citation>
    <scope>NUCLEOTIDE SEQUENCE</scope>
    <source>
        <strain evidence="5">ChiHjej9B8-7071</strain>
    </source>
</reference>
<feature type="region of interest" description="Disordered" evidence="3">
    <location>
        <begin position="95"/>
        <end position="128"/>
    </location>
</feature>
<evidence type="ECO:0000313" key="5">
    <source>
        <dbReference type="EMBL" id="HIR09404.1"/>
    </source>
</evidence>
<gene>
    <name evidence="5" type="ORF">IAA70_03255</name>
</gene>
<name>A0A9D1A6Z9_9FIRM</name>
<comment type="caution">
    <text evidence="5">The sequence shown here is derived from an EMBL/GenBank/DDBJ whole genome shotgun (WGS) entry which is preliminary data.</text>
</comment>
<dbReference type="InterPro" id="IPR051796">
    <property type="entry name" value="ISF_SsuE-like"/>
</dbReference>
<dbReference type="InterPro" id="IPR029039">
    <property type="entry name" value="Flavoprotein-like_sf"/>
</dbReference>
<keyword evidence="2" id="KW-0288">FMN</keyword>
<proteinExistence type="predicted"/>
<feature type="compositionally biased region" description="Low complexity" evidence="3">
    <location>
        <begin position="96"/>
        <end position="110"/>
    </location>
</feature>
<keyword evidence="1" id="KW-0285">Flavoprotein</keyword>
<reference evidence="5" key="2">
    <citation type="journal article" date="2021" name="PeerJ">
        <title>Extensive microbial diversity within the chicken gut microbiome revealed by metagenomics and culture.</title>
        <authorList>
            <person name="Gilroy R."/>
            <person name="Ravi A."/>
            <person name="Getino M."/>
            <person name="Pursley I."/>
            <person name="Horton D.L."/>
            <person name="Alikhan N.F."/>
            <person name="Baker D."/>
            <person name="Gharbi K."/>
            <person name="Hall N."/>
            <person name="Watson M."/>
            <person name="Adriaenssens E.M."/>
            <person name="Foster-Nyarko E."/>
            <person name="Jarju S."/>
            <person name="Secka A."/>
            <person name="Antonio M."/>
            <person name="Oren A."/>
            <person name="Chaudhuri R.R."/>
            <person name="La Ragione R."/>
            <person name="Hildebrand F."/>
            <person name="Pallen M.J."/>
        </authorList>
    </citation>
    <scope>NUCLEOTIDE SEQUENCE</scope>
    <source>
        <strain evidence="5">ChiHjej9B8-7071</strain>
    </source>
</reference>
<sequence length="146" mass="16118">MNKKVLVISTSPRKGGNSDTLADFFIQGAREKGHAVEKVTLFDKQIGFCKGCLTCQSTQKCIIQDDANAIIEKMKEADVLVFATPIYYYGLSGQMKRATSTPPTAPTPGTRPKKPSTPSEPRTISPARMPGQAAWWIRCRRMRPSL</sequence>
<evidence type="ECO:0000256" key="1">
    <source>
        <dbReference type="ARBA" id="ARBA00022630"/>
    </source>
</evidence>
<dbReference type="Gene3D" id="3.40.50.360">
    <property type="match status" value="1"/>
</dbReference>
<dbReference type="GO" id="GO:0016491">
    <property type="term" value="F:oxidoreductase activity"/>
    <property type="evidence" value="ECO:0007669"/>
    <property type="project" value="InterPro"/>
</dbReference>
<dbReference type="InterPro" id="IPR005025">
    <property type="entry name" value="FMN_Rdtase-like_dom"/>
</dbReference>
<accession>A0A9D1A6Z9</accession>
<evidence type="ECO:0000313" key="6">
    <source>
        <dbReference type="Proteomes" id="UP000824258"/>
    </source>
</evidence>
<dbReference type="Proteomes" id="UP000824258">
    <property type="component" value="Unassembled WGS sequence"/>
</dbReference>
<organism evidence="5 6">
    <name type="scientific">Candidatus Avoscillospira stercoripullorum</name>
    <dbReference type="NCBI Taxonomy" id="2840709"/>
    <lineage>
        <taxon>Bacteria</taxon>
        <taxon>Bacillati</taxon>
        <taxon>Bacillota</taxon>
        <taxon>Clostridia</taxon>
        <taxon>Eubacteriales</taxon>
        <taxon>Oscillospiraceae</taxon>
        <taxon>Oscillospiraceae incertae sedis</taxon>
        <taxon>Candidatus Avoscillospira</taxon>
    </lineage>
</organism>
<evidence type="ECO:0000256" key="2">
    <source>
        <dbReference type="ARBA" id="ARBA00022643"/>
    </source>
</evidence>
<dbReference type="AlphaFoldDB" id="A0A9D1A6Z9"/>